<reference evidence="2" key="1">
    <citation type="submission" date="2021-05" db="EMBL/GenBank/DDBJ databases">
        <title>Genome of Sphingobium sp. strain.</title>
        <authorList>
            <person name="Fan R."/>
        </authorList>
    </citation>
    <scope>NUCLEOTIDE SEQUENCE</scope>
    <source>
        <strain evidence="2">H33</strain>
    </source>
</reference>
<dbReference type="Gene3D" id="3.10.450.50">
    <property type="match status" value="1"/>
</dbReference>
<dbReference type="Proteomes" id="UP001138757">
    <property type="component" value="Unassembled WGS sequence"/>
</dbReference>
<dbReference type="Pfam" id="PF13577">
    <property type="entry name" value="SnoaL_4"/>
    <property type="match status" value="1"/>
</dbReference>
<protein>
    <submittedName>
        <fullName evidence="2">Nuclear transport factor 2 family protein</fullName>
    </submittedName>
</protein>
<keyword evidence="3" id="KW-1185">Reference proteome</keyword>
<gene>
    <name evidence="2" type="ORF">KK488_19315</name>
</gene>
<proteinExistence type="predicted"/>
<dbReference type="RefSeq" id="WP_214625363.1">
    <property type="nucleotide sequence ID" value="NZ_JAHGAW010000015.1"/>
</dbReference>
<dbReference type="EMBL" id="JAHGAW010000015">
    <property type="protein sequence ID" value="MBT2189103.1"/>
    <property type="molecule type" value="Genomic_DNA"/>
</dbReference>
<dbReference type="InterPro" id="IPR032710">
    <property type="entry name" value="NTF2-like_dom_sf"/>
</dbReference>
<dbReference type="InterPro" id="IPR037401">
    <property type="entry name" value="SnoaL-like"/>
</dbReference>
<dbReference type="SUPFAM" id="SSF54427">
    <property type="entry name" value="NTF2-like"/>
    <property type="match status" value="1"/>
</dbReference>
<feature type="domain" description="SnoaL-like" evidence="1">
    <location>
        <begin position="9"/>
        <end position="129"/>
    </location>
</feature>
<organism evidence="2 3">
    <name type="scientific">Sphingobium nicotianae</name>
    <dbReference type="NCBI Taxonomy" id="2782607"/>
    <lineage>
        <taxon>Bacteria</taxon>
        <taxon>Pseudomonadati</taxon>
        <taxon>Pseudomonadota</taxon>
        <taxon>Alphaproteobacteria</taxon>
        <taxon>Sphingomonadales</taxon>
        <taxon>Sphingomonadaceae</taxon>
        <taxon>Sphingobium</taxon>
    </lineage>
</organism>
<evidence type="ECO:0000313" key="2">
    <source>
        <dbReference type="EMBL" id="MBT2189103.1"/>
    </source>
</evidence>
<dbReference type="AlphaFoldDB" id="A0A9X1IT11"/>
<sequence>MTAIADTSSQDTEAIRCLLSDYGRLIDARDWEGWASLFTPDGAWVGGPYGEIQGREALIMFGKREFDGTPPCVHMLSNMAVRPDGARATAWSRWLLIEQRADGTLRPALAGSYADQLVRLAEGWRIQRREATLDLPAG</sequence>
<name>A0A9X1IT11_9SPHN</name>
<evidence type="ECO:0000259" key="1">
    <source>
        <dbReference type="Pfam" id="PF13577"/>
    </source>
</evidence>
<evidence type="ECO:0000313" key="3">
    <source>
        <dbReference type="Proteomes" id="UP001138757"/>
    </source>
</evidence>
<accession>A0A9X1IT11</accession>
<dbReference type="CDD" id="cd00531">
    <property type="entry name" value="NTF2_like"/>
    <property type="match status" value="1"/>
</dbReference>
<comment type="caution">
    <text evidence="2">The sequence shown here is derived from an EMBL/GenBank/DDBJ whole genome shotgun (WGS) entry which is preliminary data.</text>
</comment>